<dbReference type="Gene3D" id="3.40.50.1820">
    <property type="entry name" value="alpha/beta hydrolase"/>
    <property type="match status" value="1"/>
</dbReference>
<dbReference type="EMBL" id="JADZGI010000001">
    <property type="protein sequence ID" value="MBH0113026.1"/>
    <property type="molecule type" value="Genomic_DNA"/>
</dbReference>
<dbReference type="InterPro" id="IPR013094">
    <property type="entry name" value="AB_hydrolase_3"/>
</dbReference>
<dbReference type="InterPro" id="IPR029058">
    <property type="entry name" value="AB_hydrolase_fold"/>
</dbReference>
<organism evidence="3 4">
    <name type="scientific">Novosphingobium aureum</name>
    <dbReference type="NCBI Taxonomy" id="2792964"/>
    <lineage>
        <taxon>Bacteria</taxon>
        <taxon>Pseudomonadati</taxon>
        <taxon>Pseudomonadota</taxon>
        <taxon>Alphaproteobacteria</taxon>
        <taxon>Sphingomonadales</taxon>
        <taxon>Sphingomonadaceae</taxon>
        <taxon>Novosphingobium</taxon>
    </lineage>
</organism>
<evidence type="ECO:0000313" key="3">
    <source>
        <dbReference type="EMBL" id="MBH0113026.1"/>
    </source>
</evidence>
<gene>
    <name evidence="3" type="ORF">I5E68_08695</name>
</gene>
<keyword evidence="4" id="KW-1185">Reference proteome</keyword>
<dbReference type="AlphaFoldDB" id="A0A931HBQ8"/>
<evidence type="ECO:0000259" key="2">
    <source>
        <dbReference type="Pfam" id="PF07859"/>
    </source>
</evidence>
<protein>
    <submittedName>
        <fullName evidence="3">Alpha/beta hydrolase</fullName>
    </submittedName>
</protein>
<name>A0A931HBQ8_9SPHN</name>
<dbReference type="SUPFAM" id="SSF53474">
    <property type="entry name" value="alpha/beta-Hydrolases"/>
    <property type="match status" value="1"/>
</dbReference>
<dbReference type="Proteomes" id="UP000617634">
    <property type="component" value="Unassembled WGS sequence"/>
</dbReference>
<keyword evidence="1 3" id="KW-0378">Hydrolase</keyword>
<proteinExistence type="predicted"/>
<dbReference type="PANTHER" id="PTHR48081:SF8">
    <property type="entry name" value="ALPHA_BETA HYDROLASE FOLD-3 DOMAIN-CONTAINING PROTEIN-RELATED"/>
    <property type="match status" value="1"/>
</dbReference>
<accession>A0A931HBQ8</accession>
<dbReference type="InterPro" id="IPR050300">
    <property type="entry name" value="GDXG_lipolytic_enzyme"/>
</dbReference>
<dbReference type="Pfam" id="PF07859">
    <property type="entry name" value="Abhydrolase_3"/>
    <property type="match status" value="1"/>
</dbReference>
<evidence type="ECO:0000313" key="4">
    <source>
        <dbReference type="Proteomes" id="UP000617634"/>
    </source>
</evidence>
<reference evidence="3" key="1">
    <citation type="submission" date="2020-11" db="EMBL/GenBank/DDBJ databases">
        <title>Novosphingobium aureum sp. nov., a marine bacterium isolated from sediment of a salt flat.</title>
        <authorList>
            <person name="Yoo Y."/>
            <person name="Kim J.-J."/>
        </authorList>
    </citation>
    <scope>NUCLEOTIDE SEQUENCE</scope>
    <source>
        <strain evidence="3">YJ-S2-02</strain>
    </source>
</reference>
<dbReference type="GO" id="GO:0016787">
    <property type="term" value="F:hydrolase activity"/>
    <property type="evidence" value="ECO:0007669"/>
    <property type="project" value="UniProtKB-KW"/>
</dbReference>
<dbReference type="PANTHER" id="PTHR48081">
    <property type="entry name" value="AB HYDROLASE SUPERFAMILY PROTEIN C4A8.06C"/>
    <property type="match status" value="1"/>
</dbReference>
<sequence>MREDVAAFLEARKARPMPALTRETLAAIHAMGPAAAAAMGSSDLPVGEMAVQRELTMPGPGGEMRLKLFDTRAQRGPGPVFVFYHGGGYVLGSIESHAGLAAEIARQLDLPVISVEYRLAPENPWPAAVDDGVAAARWIADNGAALGLGITGLVLGGDSAGGNLTLTTAAALRDDPASVPVVMQVPIYPATDFAQSYPSQALFAEGYGLDAASTELMTRHYAADPQDPRASPLLDDLAGLPPTVLVTASLDPLRDQGRAYAAKLVAAGVPTAFYEARGLIHGFSSYRKAIPSAQDDTIAYLRLARTMLDMPEGQ</sequence>
<comment type="caution">
    <text evidence="3">The sequence shown here is derived from an EMBL/GenBank/DDBJ whole genome shotgun (WGS) entry which is preliminary data.</text>
</comment>
<feature type="domain" description="Alpha/beta hydrolase fold-3" evidence="2">
    <location>
        <begin position="81"/>
        <end position="283"/>
    </location>
</feature>
<evidence type="ECO:0000256" key="1">
    <source>
        <dbReference type="ARBA" id="ARBA00022801"/>
    </source>
</evidence>